<accession>A0A540VS29</accession>
<keyword evidence="1" id="KW-0808">Transferase</keyword>
<reference evidence="1 2" key="1">
    <citation type="submission" date="2019-06" db="EMBL/GenBank/DDBJ databases">
        <title>Metagenome assembled Genome of Spiribacter salinus SL48-SHIP from the microbial mat of Salt Lake 48 (Novosibirsk region, Russia).</title>
        <authorList>
            <person name="Shipova A."/>
            <person name="Rozanov A.S."/>
            <person name="Bryanskaya A.V."/>
            <person name="Peltek S.E."/>
        </authorList>
    </citation>
    <scope>NUCLEOTIDE SEQUENCE [LARGE SCALE GENOMIC DNA]</scope>
    <source>
        <strain evidence="1">SL48-SHIP-2</strain>
    </source>
</reference>
<dbReference type="PANTHER" id="PTHR10704:SF44">
    <property type="entry name" value="LD35051P-RELATED"/>
    <property type="match status" value="1"/>
</dbReference>
<gene>
    <name evidence="1" type="ORF">FKY71_11015</name>
</gene>
<dbReference type="InterPro" id="IPR051135">
    <property type="entry name" value="Gal/GlcNAc/GalNAc_ST"/>
</dbReference>
<dbReference type="GO" id="GO:0006790">
    <property type="term" value="P:sulfur compound metabolic process"/>
    <property type="evidence" value="ECO:0007669"/>
    <property type="project" value="TreeGrafter"/>
</dbReference>
<dbReference type="InterPro" id="IPR027417">
    <property type="entry name" value="P-loop_NTPase"/>
</dbReference>
<dbReference type="GO" id="GO:0006044">
    <property type="term" value="P:N-acetylglucosamine metabolic process"/>
    <property type="evidence" value="ECO:0007669"/>
    <property type="project" value="TreeGrafter"/>
</dbReference>
<dbReference type="GO" id="GO:0001517">
    <property type="term" value="F:N-acetylglucosamine 6-O-sulfotransferase activity"/>
    <property type="evidence" value="ECO:0007669"/>
    <property type="project" value="TreeGrafter"/>
</dbReference>
<evidence type="ECO:0000313" key="2">
    <source>
        <dbReference type="Proteomes" id="UP000315400"/>
    </source>
</evidence>
<name>A0A540VS29_9GAMM</name>
<dbReference type="SUPFAM" id="SSF52540">
    <property type="entry name" value="P-loop containing nucleoside triphosphate hydrolases"/>
    <property type="match status" value="1"/>
</dbReference>
<dbReference type="PANTHER" id="PTHR10704">
    <property type="entry name" value="CARBOHYDRATE SULFOTRANSFERASE"/>
    <property type="match status" value="1"/>
</dbReference>
<evidence type="ECO:0000313" key="1">
    <source>
        <dbReference type="EMBL" id="TQE98973.1"/>
    </source>
</evidence>
<comment type="caution">
    <text evidence="1">The sequence shown here is derived from an EMBL/GenBank/DDBJ whole genome shotgun (WGS) entry which is preliminary data.</text>
</comment>
<dbReference type="Pfam" id="PF13469">
    <property type="entry name" value="Sulfotransfer_3"/>
    <property type="match status" value="1"/>
</dbReference>
<organism evidence="1 2">
    <name type="scientific">Spiribacter salinus</name>
    <dbReference type="NCBI Taxonomy" id="1335746"/>
    <lineage>
        <taxon>Bacteria</taxon>
        <taxon>Pseudomonadati</taxon>
        <taxon>Pseudomonadota</taxon>
        <taxon>Gammaproteobacteria</taxon>
        <taxon>Chromatiales</taxon>
        <taxon>Ectothiorhodospiraceae</taxon>
        <taxon>Spiribacter</taxon>
    </lineage>
</organism>
<dbReference type="EMBL" id="VIFK01000106">
    <property type="protein sequence ID" value="TQE98973.1"/>
    <property type="molecule type" value="Genomic_DNA"/>
</dbReference>
<protein>
    <submittedName>
        <fullName evidence="1">Sulfotransferase</fullName>
    </submittedName>
</protein>
<dbReference type="AlphaFoldDB" id="A0A540VS29"/>
<sequence length="332" mass="36753">MTVSLREQRLRPVLLLGMPRSGTTWIGKIFDSDPDTLYRHEPDSYGRMNFLPLAPAAAEAEDLKPRVREFFAELPRVRDTKIAASAPMFRKRYLSILQEGWNLAAALGTKAASRYLGERAVPLWLPDSASGRYRLVIKSIESLARAGVLARALPDFHVVLLIRHPCGFVASMLRGKQQQAFADNASIGEDLRLLSLLAEAKGAPEAPSAETLAAATPAERLAWQWVLTNDKALADTEALGNVNVQRYEDLCADPMGGTESLFEACGMSVSEQTGRFLRRSAGGTHRERYYSVYKDPQRAANAWREELPADVIATLQPILAKSRAAQLYRDDL</sequence>
<dbReference type="Proteomes" id="UP000315400">
    <property type="component" value="Unassembled WGS sequence"/>
</dbReference>
<proteinExistence type="predicted"/>
<dbReference type="Gene3D" id="3.40.50.300">
    <property type="entry name" value="P-loop containing nucleotide triphosphate hydrolases"/>
    <property type="match status" value="1"/>
</dbReference>